<reference evidence="4" key="1">
    <citation type="journal article" date="2012" name="Science">
        <title>The Paleozoic origin of enzymatic lignin decomposition reconstructed from 31 fungal genomes.</title>
        <authorList>
            <person name="Floudas D."/>
            <person name="Binder M."/>
            <person name="Riley R."/>
            <person name="Barry K."/>
            <person name="Blanchette R.A."/>
            <person name="Henrissat B."/>
            <person name="Martinez A.T."/>
            <person name="Otillar R."/>
            <person name="Spatafora J.W."/>
            <person name="Yadav J.S."/>
            <person name="Aerts A."/>
            <person name="Benoit I."/>
            <person name="Boyd A."/>
            <person name="Carlson A."/>
            <person name="Copeland A."/>
            <person name="Coutinho P.M."/>
            <person name="de Vries R.P."/>
            <person name="Ferreira P."/>
            <person name="Findley K."/>
            <person name="Foster B."/>
            <person name="Gaskell J."/>
            <person name="Glotzer D."/>
            <person name="Gorecki P."/>
            <person name="Heitman J."/>
            <person name="Hesse C."/>
            <person name="Hori C."/>
            <person name="Igarashi K."/>
            <person name="Jurgens J.A."/>
            <person name="Kallen N."/>
            <person name="Kersten P."/>
            <person name="Kohler A."/>
            <person name="Kuees U."/>
            <person name="Kumar T.K.A."/>
            <person name="Kuo A."/>
            <person name="LaButti K."/>
            <person name="Larrondo L.F."/>
            <person name="Lindquist E."/>
            <person name="Ling A."/>
            <person name="Lombard V."/>
            <person name="Lucas S."/>
            <person name="Lundell T."/>
            <person name="Martin R."/>
            <person name="McLaughlin D.J."/>
            <person name="Morgenstern I."/>
            <person name="Morin E."/>
            <person name="Murat C."/>
            <person name="Nagy L.G."/>
            <person name="Nolan M."/>
            <person name="Ohm R.A."/>
            <person name="Patyshakuliyeva A."/>
            <person name="Rokas A."/>
            <person name="Ruiz-Duenas F.J."/>
            <person name="Sabat G."/>
            <person name="Salamov A."/>
            <person name="Samejima M."/>
            <person name="Schmutz J."/>
            <person name="Slot J.C."/>
            <person name="St John F."/>
            <person name="Stenlid J."/>
            <person name="Sun H."/>
            <person name="Sun S."/>
            <person name="Syed K."/>
            <person name="Tsang A."/>
            <person name="Wiebenga A."/>
            <person name="Young D."/>
            <person name="Pisabarro A."/>
            <person name="Eastwood D.C."/>
            <person name="Martin F."/>
            <person name="Cullen D."/>
            <person name="Grigoriev I.V."/>
            <person name="Hibbett D.S."/>
        </authorList>
    </citation>
    <scope>NUCLEOTIDE SEQUENCE [LARGE SCALE GENOMIC DNA]</scope>
    <source>
        <strain evidence="4">RWD-64-598 SS2</strain>
    </source>
</reference>
<keyword evidence="1" id="KW-1133">Transmembrane helix</keyword>
<dbReference type="Proteomes" id="UP000053558">
    <property type="component" value="Unassembled WGS sequence"/>
</dbReference>
<dbReference type="GeneID" id="19209375"/>
<feature type="transmembrane region" description="Helical" evidence="1">
    <location>
        <begin position="48"/>
        <end position="69"/>
    </location>
</feature>
<accession>A0A5M3MFR7</accession>
<dbReference type="EMBL" id="JH711583">
    <property type="protein sequence ID" value="EIW77760.1"/>
    <property type="molecule type" value="Genomic_DNA"/>
</dbReference>
<evidence type="ECO:0000313" key="3">
    <source>
        <dbReference type="EMBL" id="EIW77760.1"/>
    </source>
</evidence>
<dbReference type="AlphaFoldDB" id="A0A5M3MFR7"/>
<evidence type="ECO:0000313" key="4">
    <source>
        <dbReference type="Proteomes" id="UP000053558"/>
    </source>
</evidence>
<proteinExistence type="predicted"/>
<comment type="caution">
    <text evidence="3">The sequence shown here is derived from an EMBL/GenBank/DDBJ whole genome shotgun (WGS) entry which is preliminary data.</text>
</comment>
<dbReference type="KEGG" id="cput:CONPUDRAFT_75561"/>
<keyword evidence="1" id="KW-0472">Membrane</keyword>
<gene>
    <name evidence="3" type="ORF">CONPUDRAFT_75561</name>
</gene>
<keyword evidence="4" id="KW-1185">Reference proteome</keyword>
<keyword evidence="1" id="KW-0812">Transmembrane</keyword>
<evidence type="ECO:0000256" key="1">
    <source>
        <dbReference type="SAM" id="Phobius"/>
    </source>
</evidence>
<protein>
    <recommendedName>
        <fullName evidence="2">DUF6533 domain-containing protein</fullName>
    </recommendedName>
</protein>
<organism evidence="3 4">
    <name type="scientific">Coniophora puteana (strain RWD-64-598)</name>
    <name type="common">Brown rot fungus</name>
    <dbReference type="NCBI Taxonomy" id="741705"/>
    <lineage>
        <taxon>Eukaryota</taxon>
        <taxon>Fungi</taxon>
        <taxon>Dikarya</taxon>
        <taxon>Basidiomycota</taxon>
        <taxon>Agaricomycotina</taxon>
        <taxon>Agaricomycetes</taxon>
        <taxon>Agaricomycetidae</taxon>
        <taxon>Boletales</taxon>
        <taxon>Coniophorineae</taxon>
        <taxon>Coniophoraceae</taxon>
        <taxon>Coniophora</taxon>
    </lineage>
</organism>
<feature type="transmembrane region" description="Helical" evidence="1">
    <location>
        <begin position="20"/>
        <end position="36"/>
    </location>
</feature>
<feature type="domain" description="DUF6533" evidence="2">
    <location>
        <begin position="22"/>
        <end position="62"/>
    </location>
</feature>
<dbReference type="Pfam" id="PF20151">
    <property type="entry name" value="DUF6533"/>
    <property type="match status" value="1"/>
</dbReference>
<sequence length="132" mass="14827">MPYISNSPALIPYLIQYQAQNYLTVSLLTVVVYDYILNLDQEQYKKSVLTYCYIFLRYIGLLPPVIVIVSDFPVNLSDKLYVKTPLISIQISRVEGTILDVLNNNALPGVLLILIQGGTNNFGRNVVKTAKS</sequence>
<evidence type="ECO:0000259" key="2">
    <source>
        <dbReference type="Pfam" id="PF20151"/>
    </source>
</evidence>
<dbReference type="RefSeq" id="XP_007771876.1">
    <property type="nucleotide sequence ID" value="XM_007773686.1"/>
</dbReference>
<dbReference type="InterPro" id="IPR045340">
    <property type="entry name" value="DUF6533"/>
</dbReference>
<name>A0A5M3MFR7_CONPW</name>